<dbReference type="SUPFAM" id="SSF56672">
    <property type="entry name" value="DNA/RNA polymerases"/>
    <property type="match status" value="1"/>
</dbReference>
<sequence length="378" mass="44547">FEIDSESYTVCLPNDKKRRLSSLIDKFMQMRSCKIREFANLIGTLVAACHGVNYGWVYLKTLEREKILALIYNQNDYDQKMEISEQVRTDLNWWKRNIQQSVSNIRSPNFDWTIYTDASMTGWGAVLGSKKIHGFWNKTEREQHINFLELKAIQLALKNFEIELENSNVLLKVDNTTAISYINKMGGVKYQKFNHLAKEIWKWDETRDIWLFAVHIPSEKNVIADRLSRIKNIDTEWEIAEFAFEKIVNVLGYPDIDLFASERNKKCTRYCTWENNPNAWVIDSFTISWKKWFFYAFPPFSMILRTLNKIIQDKAMGIMVVPEWKSQPWYPMFKSILIGKLLRFEPSQNLLLSPYRSRRHPIAQKITLLAGIVSGDRI</sequence>
<gene>
    <name evidence="1" type="ORF">ALC57_04406</name>
</gene>
<protein>
    <recommendedName>
        <fullName evidence="3">RNase H type-1 domain-containing protein</fullName>
    </recommendedName>
</protein>
<dbReference type="PANTHER" id="PTHR33050">
    <property type="entry name" value="REVERSE TRANSCRIPTASE DOMAIN-CONTAINING PROTEIN"/>
    <property type="match status" value="1"/>
</dbReference>
<evidence type="ECO:0000313" key="2">
    <source>
        <dbReference type="Proteomes" id="UP000078492"/>
    </source>
</evidence>
<evidence type="ECO:0008006" key="3">
    <source>
        <dbReference type="Google" id="ProtNLM"/>
    </source>
</evidence>
<dbReference type="GO" id="GO:0003676">
    <property type="term" value="F:nucleic acid binding"/>
    <property type="evidence" value="ECO:0007669"/>
    <property type="project" value="InterPro"/>
</dbReference>
<dbReference type="AlphaFoldDB" id="A0A151JC70"/>
<dbReference type="PANTHER" id="PTHR33050:SF7">
    <property type="entry name" value="RIBONUCLEASE H"/>
    <property type="match status" value="1"/>
</dbReference>
<dbReference type="STRING" id="471704.A0A151JC70"/>
<dbReference type="InterPro" id="IPR052055">
    <property type="entry name" value="Hepadnavirus_pol/RT"/>
</dbReference>
<proteinExistence type="predicted"/>
<feature type="non-terminal residue" evidence="1">
    <location>
        <position position="1"/>
    </location>
</feature>
<dbReference type="CDD" id="cd09275">
    <property type="entry name" value="RNase_HI_RT_DIRS1"/>
    <property type="match status" value="1"/>
</dbReference>
<dbReference type="InterPro" id="IPR043502">
    <property type="entry name" value="DNA/RNA_pol_sf"/>
</dbReference>
<dbReference type="Gene3D" id="3.30.420.10">
    <property type="entry name" value="Ribonuclease H-like superfamily/Ribonuclease H"/>
    <property type="match status" value="1"/>
</dbReference>
<dbReference type="InterPro" id="IPR036397">
    <property type="entry name" value="RNaseH_sf"/>
</dbReference>
<dbReference type="GO" id="GO:0071897">
    <property type="term" value="P:DNA biosynthetic process"/>
    <property type="evidence" value="ECO:0007669"/>
    <property type="project" value="UniProtKB-ARBA"/>
</dbReference>
<dbReference type="EMBL" id="KQ979058">
    <property type="protein sequence ID" value="KYN23179.1"/>
    <property type="molecule type" value="Genomic_DNA"/>
</dbReference>
<name>A0A151JC70_9HYME</name>
<keyword evidence="2" id="KW-1185">Reference proteome</keyword>
<reference evidence="1 2" key="1">
    <citation type="submission" date="2015-09" db="EMBL/GenBank/DDBJ databases">
        <title>Trachymyrmex cornetzi WGS genome.</title>
        <authorList>
            <person name="Nygaard S."/>
            <person name="Hu H."/>
            <person name="Boomsma J."/>
            <person name="Zhang G."/>
        </authorList>
    </citation>
    <scope>NUCLEOTIDE SEQUENCE [LARGE SCALE GENOMIC DNA]</scope>
    <source>
        <strain evidence="1">Tcor2-1</strain>
        <tissue evidence="1">Whole body</tissue>
    </source>
</reference>
<dbReference type="Proteomes" id="UP000078492">
    <property type="component" value="Unassembled WGS sequence"/>
</dbReference>
<organism evidence="1 2">
    <name type="scientific">Trachymyrmex cornetzi</name>
    <dbReference type="NCBI Taxonomy" id="471704"/>
    <lineage>
        <taxon>Eukaryota</taxon>
        <taxon>Metazoa</taxon>
        <taxon>Ecdysozoa</taxon>
        <taxon>Arthropoda</taxon>
        <taxon>Hexapoda</taxon>
        <taxon>Insecta</taxon>
        <taxon>Pterygota</taxon>
        <taxon>Neoptera</taxon>
        <taxon>Endopterygota</taxon>
        <taxon>Hymenoptera</taxon>
        <taxon>Apocrita</taxon>
        <taxon>Aculeata</taxon>
        <taxon>Formicoidea</taxon>
        <taxon>Formicidae</taxon>
        <taxon>Myrmicinae</taxon>
        <taxon>Trachymyrmex</taxon>
    </lineage>
</organism>
<evidence type="ECO:0000313" key="1">
    <source>
        <dbReference type="EMBL" id="KYN23179.1"/>
    </source>
</evidence>
<accession>A0A151JC70</accession>